<comment type="caution">
    <text evidence="2">The sequence shown here is derived from an EMBL/GenBank/DDBJ whole genome shotgun (WGS) entry which is preliminary data.</text>
</comment>
<reference evidence="2 3" key="1">
    <citation type="journal article" date="2018" name="Evol. Lett.">
        <title>Horizontal gene cluster transfer increased hallucinogenic mushroom diversity.</title>
        <authorList>
            <person name="Reynolds H.T."/>
            <person name="Vijayakumar V."/>
            <person name="Gluck-Thaler E."/>
            <person name="Korotkin H.B."/>
            <person name="Matheny P.B."/>
            <person name="Slot J.C."/>
        </authorList>
    </citation>
    <scope>NUCLEOTIDE SEQUENCE [LARGE SCALE GENOMIC DNA]</scope>
    <source>
        <strain evidence="2 3">SRW20</strain>
    </source>
</reference>
<evidence type="ECO:0000313" key="2">
    <source>
        <dbReference type="EMBL" id="PPR02024.1"/>
    </source>
</evidence>
<dbReference type="PANTHER" id="PTHR46579:SF1">
    <property type="entry name" value="F5_8 TYPE C DOMAIN-CONTAINING PROTEIN"/>
    <property type="match status" value="1"/>
</dbReference>
<feature type="region of interest" description="Disordered" evidence="1">
    <location>
        <begin position="1084"/>
        <end position="1147"/>
    </location>
</feature>
<evidence type="ECO:0008006" key="4">
    <source>
        <dbReference type="Google" id="ProtNLM"/>
    </source>
</evidence>
<protein>
    <recommendedName>
        <fullName evidence="4">DUF4218 domain-containing protein</fullName>
    </recommendedName>
</protein>
<dbReference type="InterPro" id="IPR004242">
    <property type="entry name" value="Transposase_21"/>
</dbReference>
<dbReference type="AlphaFoldDB" id="A0A409YGD5"/>
<organism evidence="2 3">
    <name type="scientific">Gymnopilus dilepis</name>
    <dbReference type="NCBI Taxonomy" id="231916"/>
    <lineage>
        <taxon>Eukaryota</taxon>
        <taxon>Fungi</taxon>
        <taxon>Dikarya</taxon>
        <taxon>Basidiomycota</taxon>
        <taxon>Agaricomycotina</taxon>
        <taxon>Agaricomycetes</taxon>
        <taxon>Agaricomycetidae</taxon>
        <taxon>Agaricales</taxon>
        <taxon>Agaricineae</taxon>
        <taxon>Hymenogastraceae</taxon>
        <taxon>Gymnopilus</taxon>
    </lineage>
</organism>
<accession>A0A409YGD5</accession>
<evidence type="ECO:0000256" key="1">
    <source>
        <dbReference type="SAM" id="MobiDB-lite"/>
    </source>
</evidence>
<name>A0A409YGD5_9AGAR</name>
<dbReference type="STRING" id="231916.A0A409YGD5"/>
<gene>
    <name evidence="2" type="ORF">CVT26_008718</name>
</gene>
<dbReference type="InParanoid" id="A0A409YGD5"/>
<feature type="compositionally biased region" description="Acidic residues" evidence="1">
    <location>
        <begin position="1107"/>
        <end position="1119"/>
    </location>
</feature>
<feature type="compositionally biased region" description="Basic and acidic residues" evidence="1">
    <location>
        <begin position="1120"/>
        <end position="1131"/>
    </location>
</feature>
<dbReference type="PANTHER" id="PTHR46579">
    <property type="entry name" value="F5/8 TYPE C DOMAIN-CONTAINING PROTEIN-RELATED"/>
    <property type="match status" value="1"/>
</dbReference>
<keyword evidence="3" id="KW-1185">Reference proteome</keyword>
<dbReference type="EMBL" id="NHYE01000879">
    <property type="protein sequence ID" value="PPR02024.1"/>
    <property type="molecule type" value="Genomic_DNA"/>
</dbReference>
<dbReference type="Proteomes" id="UP000284706">
    <property type="component" value="Unassembled WGS sequence"/>
</dbReference>
<proteinExistence type="predicted"/>
<evidence type="ECO:0000313" key="3">
    <source>
        <dbReference type="Proteomes" id="UP000284706"/>
    </source>
</evidence>
<dbReference type="Pfam" id="PF02992">
    <property type="entry name" value="Transposase_21"/>
    <property type="match status" value="1"/>
</dbReference>
<dbReference type="OrthoDB" id="3247418at2759"/>
<sequence>MDTLFNLCIYATLSPLCSSPRYQLQPSTDTNAKTGRLPSEKLQTQQGKYLTGRWISPGIRSPRVETYQHMVNSRLHKLSLIEKKVLEFISSTEPQVLNIGTPRDAEEVFPLYSAMASIRQILHELAQVSSRNPAIQEAKASISDSLYELNHRLRSAQKQWKASQSKLPRVYRPGNTTHVYDAGKHIAPILDGVHPVIQASVFTMVVLQVVLHLSRRGCRFFLAMVYYIIQLVLLGKGLSLSIEDQKLLSDFPKDPETAMKQFLLEGNEVIYAVCPKASCQKLYAPRFVGTSPIPQYQMCCSHCELHDGNECGTRLTRPRFFGETQVEVPIKQFVAFSFKEYVASLTSRVGFEDCMDNATASTPHNGAPMRDVFDGQFLRNFLGPDGKLFASNVGTAGRYSFSLGFDFFNPLTNKQSGKKVSFGVISVVCLNLPLHLRYKPENMFLAGVIPGPNEPPLTAANHYLTPIIDEFLEFWEPGVHFSRTAKFPGGRLILCALILVVCDLPAARKISGFASPKSEHFCNICHCRLSRGDLQTTDVARWKERTDKEYRDAMDEYQAATTAEKKEDEFKTNGIRYSELRRLTYFKMIECVVVDPAHNHFLGLINEHFTSILGIQVRPIHEKTAIEIKLGRLPENMAQNVIVGVEKVKVWLQSPFSTTFGQTRDQGVKKLMRVNADALQFICSQIRCPLPTLPENRKRHSKQDYCESILSWREAQCEVRDTGAATSTLCGHVLQAGEMSAIWSDLEQMLTPSWVTSVPSRLGQPSHGKLKADQWRVLGTTHLAISLVRLWALTETNDARSRRCYELLHVTQCLISAIIVASSHTVTTGSAETYLTYMLEYLNGIKRLFPEYRLKPNHHMALHVHKYLLLFGPMHSWWTFPFERLVGGLQRVPHNGKPSEMEGTIARAYTRMGNLQRLISKPGCPEVIHNSRPFFEALFFAQQREKLRVTVCPDLSGFDCQQSDNVRECVLPPDLRFALLRADLGGPSRAHMPSHIMINGMRYTTSSKHPGNACIMVMLPNVLEPVPAQLVYIGTPARHHMMSMPYLARHSPTITNRIKFQRIKLPPLPDITVRTNFAGKWLAESRPDASDTVRSSATEMLGTDSDLSSEVEDETDQLYDDEHTVPYDRSRKIPKPQGEPGRPRSGGYTLSKVLKAWGDEFKVISAFIKDEADKMLDTSLSYKSQPQSGINSICELATARFPILNKYEDNWPVRDILKAHIKYRCTKRGIKGKQKST</sequence>